<dbReference type="SUPFAM" id="SSF53850">
    <property type="entry name" value="Periplasmic binding protein-like II"/>
    <property type="match status" value="1"/>
</dbReference>
<dbReference type="GO" id="GO:0042597">
    <property type="term" value="C:periplasmic space"/>
    <property type="evidence" value="ECO:0007669"/>
    <property type="project" value="UniProtKB-ARBA"/>
</dbReference>
<dbReference type="Gene3D" id="3.40.190.10">
    <property type="entry name" value="Periplasmic binding protein-like II"/>
    <property type="match status" value="1"/>
</dbReference>
<dbReference type="EMBL" id="PVUE01000009">
    <property type="protein sequence ID" value="PRZ41465.1"/>
    <property type="molecule type" value="Genomic_DNA"/>
</dbReference>
<dbReference type="InterPro" id="IPR039424">
    <property type="entry name" value="SBP_5"/>
</dbReference>
<dbReference type="Gene3D" id="3.10.105.10">
    <property type="entry name" value="Dipeptide-binding Protein, Domain 3"/>
    <property type="match status" value="1"/>
</dbReference>
<accession>A0A2T0ZYN7</accession>
<dbReference type="Proteomes" id="UP000237752">
    <property type="component" value="Unassembled WGS sequence"/>
</dbReference>
<dbReference type="RefSeq" id="WP_170111047.1">
    <property type="nucleotide sequence ID" value="NZ_PVUE01000009.1"/>
</dbReference>
<dbReference type="GO" id="GO:0015833">
    <property type="term" value="P:peptide transport"/>
    <property type="evidence" value="ECO:0007669"/>
    <property type="project" value="TreeGrafter"/>
</dbReference>
<gene>
    <name evidence="4" type="ORF">CLV47_10912</name>
</gene>
<feature type="chain" id="PRO_5038596263" evidence="2">
    <location>
        <begin position="21"/>
        <end position="532"/>
    </location>
</feature>
<sequence length="532" mass="58209">MVKRRITVVLIAIVTLLATACGSGGGAGSPSASDTVIIGTTQVPRTLIPAVQSGFATALPGAQLFASPVYYDDSFDPKPYLAKSWEFTDDKKQLTLHLVKDAKFHDETPITSEDVAFSIGLVKAHHPFGEQLFGKVTSVDTPDPQTVVIHLSSPSPAIMIAMSPLFLPVMPKHIYEKVDNWTNSPLNLSDVVGSGPYKLVSYDKGSKLVLKKFDDFFMKDRVKVNNVIYQFFPEANSLVLGMQSGELNLTASSSPSTTNQLKKISGVTVADKGYEGVGYMSQIDLNLKSKYLSDVKVREAIRMAIDVKGNSKQLYDGAVNLARGPIAPGSPYFDKKINDKYSYDTKKAGALLDDAGYPKDGSGKRFELRLTYIPGIPDSQQGVANLVKENLAKIGIVVNLETAPDFPTWSNKVANFDYDMTVDAQYNWGDPSIGVDRQFLCNNIRPGVVWANMAQYCNPKADALLSEAASATDEKTRKGLYDQFQDIVTDDIPYIWMTDVPLVNAYNQTVSKAPNGIWGLMSPMFDMTVTKK</sequence>
<evidence type="ECO:0000256" key="1">
    <source>
        <dbReference type="ARBA" id="ARBA00022729"/>
    </source>
</evidence>
<feature type="signal peptide" evidence="2">
    <location>
        <begin position="1"/>
        <end position="20"/>
    </location>
</feature>
<dbReference type="AlphaFoldDB" id="A0A2T0ZYN7"/>
<comment type="caution">
    <text evidence="4">The sequence shown here is derived from an EMBL/GenBank/DDBJ whole genome shotgun (WGS) entry which is preliminary data.</text>
</comment>
<dbReference type="InterPro" id="IPR030678">
    <property type="entry name" value="Peptide/Ni-bd"/>
</dbReference>
<protein>
    <submittedName>
        <fullName evidence="4">Peptide/nickel transport system substrate-binding protein</fullName>
    </submittedName>
</protein>
<organism evidence="4 5">
    <name type="scientific">Antricoccus suffuscus</name>
    <dbReference type="NCBI Taxonomy" id="1629062"/>
    <lineage>
        <taxon>Bacteria</taxon>
        <taxon>Bacillati</taxon>
        <taxon>Actinomycetota</taxon>
        <taxon>Actinomycetes</taxon>
        <taxon>Geodermatophilales</taxon>
        <taxon>Antricoccaceae</taxon>
        <taxon>Antricoccus</taxon>
    </lineage>
</organism>
<dbReference type="InterPro" id="IPR000914">
    <property type="entry name" value="SBP_5_dom"/>
</dbReference>
<evidence type="ECO:0000313" key="4">
    <source>
        <dbReference type="EMBL" id="PRZ41465.1"/>
    </source>
</evidence>
<dbReference type="PANTHER" id="PTHR30290:SF38">
    <property type="entry name" value="D,D-DIPEPTIDE-BINDING PERIPLASMIC PROTEIN DDPA-RELATED"/>
    <property type="match status" value="1"/>
</dbReference>
<dbReference type="PANTHER" id="PTHR30290">
    <property type="entry name" value="PERIPLASMIC BINDING COMPONENT OF ABC TRANSPORTER"/>
    <property type="match status" value="1"/>
</dbReference>
<dbReference type="GO" id="GO:1904680">
    <property type="term" value="F:peptide transmembrane transporter activity"/>
    <property type="evidence" value="ECO:0007669"/>
    <property type="project" value="TreeGrafter"/>
</dbReference>
<dbReference type="PROSITE" id="PS51257">
    <property type="entry name" value="PROKAR_LIPOPROTEIN"/>
    <property type="match status" value="1"/>
</dbReference>
<evidence type="ECO:0000256" key="2">
    <source>
        <dbReference type="SAM" id="SignalP"/>
    </source>
</evidence>
<evidence type="ECO:0000313" key="5">
    <source>
        <dbReference type="Proteomes" id="UP000237752"/>
    </source>
</evidence>
<keyword evidence="5" id="KW-1185">Reference proteome</keyword>
<keyword evidence="1 2" id="KW-0732">Signal</keyword>
<feature type="domain" description="Solute-binding protein family 5" evidence="3">
    <location>
        <begin position="77"/>
        <end position="442"/>
    </location>
</feature>
<evidence type="ECO:0000259" key="3">
    <source>
        <dbReference type="Pfam" id="PF00496"/>
    </source>
</evidence>
<dbReference type="PIRSF" id="PIRSF002741">
    <property type="entry name" value="MppA"/>
    <property type="match status" value="1"/>
</dbReference>
<reference evidence="4 5" key="1">
    <citation type="submission" date="2018-03" db="EMBL/GenBank/DDBJ databases">
        <title>Genomic Encyclopedia of Archaeal and Bacterial Type Strains, Phase II (KMG-II): from individual species to whole genera.</title>
        <authorList>
            <person name="Goeker M."/>
        </authorList>
    </citation>
    <scope>NUCLEOTIDE SEQUENCE [LARGE SCALE GENOMIC DNA]</scope>
    <source>
        <strain evidence="4 5">DSM 100065</strain>
    </source>
</reference>
<dbReference type="CDD" id="cd08517">
    <property type="entry name" value="PBP2_NikA_DppA_OppA_like_13"/>
    <property type="match status" value="1"/>
</dbReference>
<name>A0A2T0ZYN7_9ACTN</name>
<proteinExistence type="predicted"/>
<dbReference type="GO" id="GO:0043190">
    <property type="term" value="C:ATP-binding cassette (ABC) transporter complex"/>
    <property type="evidence" value="ECO:0007669"/>
    <property type="project" value="InterPro"/>
</dbReference>
<dbReference type="Pfam" id="PF00496">
    <property type="entry name" value="SBP_bac_5"/>
    <property type="match status" value="1"/>
</dbReference>